<dbReference type="STRING" id="560819.SAMN05428998_12044"/>
<dbReference type="EMBL" id="FWZX01000020">
    <property type="protein sequence ID" value="SMF55299.1"/>
    <property type="molecule type" value="Genomic_DNA"/>
</dbReference>
<evidence type="ECO:0000259" key="7">
    <source>
        <dbReference type="PROSITE" id="PS50931"/>
    </source>
</evidence>
<proteinExistence type="inferred from homology"/>
<reference evidence="8 9" key="1">
    <citation type="submission" date="2017-04" db="EMBL/GenBank/DDBJ databases">
        <authorList>
            <person name="Afonso C.L."/>
            <person name="Miller P.J."/>
            <person name="Scott M.A."/>
            <person name="Spackman E."/>
            <person name="Goraichik I."/>
            <person name="Dimitrov K.M."/>
            <person name="Suarez D.L."/>
            <person name="Swayne D.E."/>
        </authorList>
    </citation>
    <scope>NUCLEOTIDE SEQUENCE [LARGE SCALE GENOMIC DNA]</scope>
    <source>
        <strain evidence="8 9">USBA 355</strain>
    </source>
</reference>
<evidence type="ECO:0000313" key="8">
    <source>
        <dbReference type="EMBL" id="SMF55299.1"/>
    </source>
</evidence>
<evidence type="ECO:0000256" key="2">
    <source>
        <dbReference type="ARBA" id="ARBA00023015"/>
    </source>
</evidence>
<dbReference type="Gene3D" id="3.40.190.290">
    <property type="match status" value="1"/>
</dbReference>
<evidence type="ECO:0000256" key="1">
    <source>
        <dbReference type="ARBA" id="ARBA00009437"/>
    </source>
</evidence>
<dbReference type="InterPro" id="IPR036390">
    <property type="entry name" value="WH_DNA-bd_sf"/>
</dbReference>
<feature type="domain" description="HTH lysR-type" evidence="7">
    <location>
        <begin position="24"/>
        <end position="81"/>
    </location>
</feature>
<keyword evidence="4" id="KW-0804">Transcription</keyword>
<dbReference type="PROSITE" id="PS50931">
    <property type="entry name" value="HTH_LYSR"/>
    <property type="match status" value="1"/>
</dbReference>
<evidence type="ECO:0000256" key="5">
    <source>
        <dbReference type="ARBA" id="ARBA00039279"/>
    </source>
</evidence>
<dbReference type="InterPro" id="IPR036388">
    <property type="entry name" value="WH-like_DNA-bd_sf"/>
</dbReference>
<dbReference type="PANTHER" id="PTHR30126:SF5">
    <property type="entry name" value="HTH-TYPE TRANSCRIPTIONAL ACTIVATOR CMPR"/>
    <property type="match status" value="1"/>
</dbReference>
<dbReference type="GO" id="GO:0000976">
    <property type="term" value="F:transcription cis-regulatory region binding"/>
    <property type="evidence" value="ECO:0007669"/>
    <property type="project" value="TreeGrafter"/>
</dbReference>
<organism evidence="8 9">
    <name type="scientific">Tistlia consotensis USBA 355</name>
    <dbReference type="NCBI Taxonomy" id="560819"/>
    <lineage>
        <taxon>Bacteria</taxon>
        <taxon>Pseudomonadati</taxon>
        <taxon>Pseudomonadota</taxon>
        <taxon>Alphaproteobacteria</taxon>
        <taxon>Rhodospirillales</taxon>
        <taxon>Rhodovibrionaceae</taxon>
        <taxon>Tistlia</taxon>
    </lineage>
</organism>
<gene>
    <name evidence="8" type="ORF">SAMN05428998_12044</name>
</gene>
<keyword evidence="3" id="KW-0238">DNA-binding</keyword>
<evidence type="ECO:0000256" key="3">
    <source>
        <dbReference type="ARBA" id="ARBA00023125"/>
    </source>
</evidence>
<dbReference type="Pfam" id="PF03466">
    <property type="entry name" value="LysR_substrate"/>
    <property type="match status" value="1"/>
</dbReference>
<keyword evidence="9" id="KW-1185">Reference proteome</keyword>
<dbReference type="Pfam" id="PF00126">
    <property type="entry name" value="HTH_1"/>
    <property type="match status" value="1"/>
</dbReference>
<name>A0A1Y6CC10_9PROT</name>
<dbReference type="AlphaFoldDB" id="A0A1Y6CC10"/>
<dbReference type="SUPFAM" id="SSF46785">
    <property type="entry name" value="Winged helix' DNA-binding domain"/>
    <property type="match status" value="1"/>
</dbReference>
<dbReference type="GO" id="GO:0003700">
    <property type="term" value="F:DNA-binding transcription factor activity"/>
    <property type="evidence" value="ECO:0007669"/>
    <property type="project" value="InterPro"/>
</dbReference>
<dbReference type="CDD" id="cd08419">
    <property type="entry name" value="PBP2_CbbR_RubisCO_like"/>
    <property type="match status" value="1"/>
</dbReference>
<evidence type="ECO:0000256" key="6">
    <source>
        <dbReference type="ARBA" id="ARBA00043141"/>
    </source>
</evidence>
<sequence length="327" mass="34991">MAASVNLNILLVMKDNLKVDLRSVTLKQLRALAGLQRSGSVSATAQELGVTPPAVTMQLKQLEAAAALPLVERSAQGFAVTQAGAELVETARRIEEALRDGTEALTLLKRAGGGHVAVGVVSTAKYFAPRVLAAFAAIHPGVEIRLDVGNRSETLAALREHELDIAVMGRPPEDFEIDQATIGDHPHIIVAPPDHPLAEARDLPLEALAGETFLLREEGSGTRALTLRLFARAGFAPRFGMAVNSNETIKQAVMAGLGIAMISGHTVGAELEHGRLCALDVEGLPVVRQWFVAKRHDKRLLPAARALWDFFADRGAGFLPEVATRRD</sequence>
<dbReference type="SUPFAM" id="SSF53850">
    <property type="entry name" value="Periplasmic binding protein-like II"/>
    <property type="match status" value="1"/>
</dbReference>
<dbReference type="PANTHER" id="PTHR30126">
    <property type="entry name" value="HTH-TYPE TRANSCRIPTIONAL REGULATOR"/>
    <property type="match status" value="1"/>
</dbReference>
<dbReference type="InterPro" id="IPR005119">
    <property type="entry name" value="LysR_subst-bd"/>
</dbReference>
<dbReference type="InterPro" id="IPR000847">
    <property type="entry name" value="LysR_HTH_N"/>
</dbReference>
<keyword evidence="2" id="KW-0805">Transcription regulation</keyword>
<dbReference type="Gene3D" id="1.10.10.10">
    <property type="entry name" value="Winged helix-like DNA-binding domain superfamily/Winged helix DNA-binding domain"/>
    <property type="match status" value="1"/>
</dbReference>
<dbReference type="Proteomes" id="UP000192917">
    <property type="component" value="Unassembled WGS sequence"/>
</dbReference>
<accession>A0A1Y6CC10</accession>
<evidence type="ECO:0000256" key="4">
    <source>
        <dbReference type="ARBA" id="ARBA00023163"/>
    </source>
</evidence>
<comment type="similarity">
    <text evidence="1">Belongs to the LysR transcriptional regulatory family.</text>
</comment>
<evidence type="ECO:0000313" key="9">
    <source>
        <dbReference type="Proteomes" id="UP000192917"/>
    </source>
</evidence>
<protein>
    <recommendedName>
        <fullName evidence="5">HTH-type transcriptional regulator CbbR</fullName>
    </recommendedName>
    <alternativeName>
        <fullName evidence="6">RuBisCO operon transcriptional regulator</fullName>
    </alternativeName>
</protein>